<name>A0ABN9T0N0_9DINO</name>
<feature type="region of interest" description="Disordered" evidence="1">
    <location>
        <begin position="180"/>
        <end position="204"/>
    </location>
</feature>
<reference evidence="2" key="1">
    <citation type="submission" date="2023-10" db="EMBL/GenBank/DDBJ databases">
        <authorList>
            <person name="Chen Y."/>
            <person name="Shah S."/>
            <person name="Dougan E. K."/>
            <person name="Thang M."/>
            <person name="Chan C."/>
        </authorList>
    </citation>
    <scope>NUCLEOTIDE SEQUENCE [LARGE SCALE GENOMIC DNA]</scope>
</reference>
<keyword evidence="3" id="KW-1185">Reference proteome</keyword>
<feature type="region of interest" description="Disordered" evidence="1">
    <location>
        <begin position="270"/>
        <end position="349"/>
    </location>
</feature>
<proteinExistence type="predicted"/>
<feature type="compositionally biased region" description="Basic residues" evidence="1">
    <location>
        <begin position="315"/>
        <end position="336"/>
    </location>
</feature>
<dbReference type="EMBL" id="CAUYUJ010014227">
    <property type="protein sequence ID" value="CAK0838462.1"/>
    <property type="molecule type" value="Genomic_DNA"/>
</dbReference>
<organism evidence="2 3">
    <name type="scientific">Prorocentrum cordatum</name>
    <dbReference type="NCBI Taxonomy" id="2364126"/>
    <lineage>
        <taxon>Eukaryota</taxon>
        <taxon>Sar</taxon>
        <taxon>Alveolata</taxon>
        <taxon>Dinophyceae</taxon>
        <taxon>Prorocentrales</taxon>
        <taxon>Prorocentraceae</taxon>
        <taxon>Prorocentrum</taxon>
    </lineage>
</organism>
<feature type="compositionally biased region" description="Basic and acidic residues" evidence="1">
    <location>
        <begin position="295"/>
        <end position="314"/>
    </location>
</feature>
<evidence type="ECO:0000313" key="3">
    <source>
        <dbReference type="Proteomes" id="UP001189429"/>
    </source>
</evidence>
<feature type="compositionally biased region" description="Low complexity" evidence="1">
    <location>
        <begin position="337"/>
        <end position="348"/>
    </location>
</feature>
<gene>
    <name evidence="2" type="ORF">PCOR1329_LOCUS34408</name>
</gene>
<sequence>MSAASRTPEGSPPPSDRLTANPMISVADIQAGLSNFLRDDCPNRDINGFLKVVVDHGVTWRTAPKANVLAMVSPLFAALAPVIQNGVAPGMKLEKALAACDNEKKCNFTPASQTDFTNSIAEAIKMLWMDFRTVKTSSEGRRRCYLGASRTEVEKITKVLDLMTHLPWDLNDLKAKAKADADGAADTPDVERAPPTRSGSAASGLGNVEKEIEYESLTEKFALDLSSAFADLANLSAPSSSDEQVSKVKRPSGVTDCDWDMLEVVMEKSTTVPTKPIRILKPMKRGKGKGKGKKSKDESQRGEGKGAKSKDKSKVKNQKGKGKGKAKAKAKAKGKANAKPTANAPALASREEVEAALVAMEPPAAGEEVLAPIADERGGGGGGKNDYWRPETEELRRQYREMGWGCSKCRWKGTCATCYSRLGEEEGKKENLD</sequence>
<feature type="compositionally biased region" description="Basic residues" evidence="1">
    <location>
        <begin position="281"/>
        <end position="294"/>
    </location>
</feature>
<dbReference type="Proteomes" id="UP001189429">
    <property type="component" value="Unassembled WGS sequence"/>
</dbReference>
<evidence type="ECO:0000256" key="1">
    <source>
        <dbReference type="SAM" id="MobiDB-lite"/>
    </source>
</evidence>
<evidence type="ECO:0000313" key="2">
    <source>
        <dbReference type="EMBL" id="CAK0838462.1"/>
    </source>
</evidence>
<accession>A0ABN9T0N0</accession>
<comment type="caution">
    <text evidence="2">The sequence shown here is derived from an EMBL/GenBank/DDBJ whole genome shotgun (WGS) entry which is preliminary data.</text>
</comment>
<protein>
    <submittedName>
        <fullName evidence="2">Uncharacterized protein</fullName>
    </submittedName>
</protein>